<dbReference type="InterPro" id="IPR053152">
    <property type="entry name" value="Hydrolase_YcaC-like"/>
</dbReference>
<dbReference type="Pfam" id="PF00857">
    <property type="entry name" value="Isochorismatase"/>
    <property type="match status" value="1"/>
</dbReference>
<dbReference type="CDD" id="cd01012">
    <property type="entry name" value="YcaC_related"/>
    <property type="match status" value="1"/>
</dbReference>
<evidence type="ECO:0000313" key="2">
    <source>
        <dbReference type="EMBL" id="MFK4441506.1"/>
    </source>
</evidence>
<dbReference type="InterPro" id="IPR000868">
    <property type="entry name" value="Isochorismatase-like_dom"/>
</dbReference>
<protein>
    <submittedName>
        <fullName evidence="2">Nicotinamidase-related amidase</fullName>
    </submittedName>
</protein>
<dbReference type="Proteomes" id="UP001620514">
    <property type="component" value="Unassembled WGS sequence"/>
</dbReference>
<evidence type="ECO:0000259" key="1">
    <source>
        <dbReference type="Pfam" id="PF00857"/>
    </source>
</evidence>
<reference evidence="2 3" key="1">
    <citation type="submission" date="2024-11" db="EMBL/GenBank/DDBJ databases">
        <title>Using genomics to understand microbial adaptation to soil warming.</title>
        <authorList>
            <person name="Deangelis K.M. PhD."/>
        </authorList>
    </citation>
    <scope>NUCLEOTIDE SEQUENCE [LARGE SCALE GENOMIC DNA]</scope>
    <source>
        <strain evidence="2 3">GAS97</strain>
    </source>
</reference>
<dbReference type="InterPro" id="IPR036380">
    <property type="entry name" value="Isochorismatase-like_sf"/>
</dbReference>
<name>A0ABW8MGC5_9BURK</name>
<sequence length="212" mass="23509">MPHELLTPDTCSLALIDYQPQMFFGTHSHDRTTIVHNVQVLAKAAKLFKVPTILTTIAAQTFSGEFIPEPQAVFPEQKPIDRTSMNSWEDANFRKAIEATGRKKIVLAGLWTEVCVAFPTVQMLAEGYEIYVPTDACGDVTEEAHERAVQRIIQAGAVPMTSLQFMCELQRDWARGETYDGCMDIFKAHSAYGIGVRYAKQILGEHASEAGG</sequence>
<keyword evidence="3" id="KW-1185">Reference proteome</keyword>
<evidence type="ECO:0000313" key="3">
    <source>
        <dbReference type="Proteomes" id="UP001620514"/>
    </source>
</evidence>
<dbReference type="PANTHER" id="PTHR43559:SF1">
    <property type="entry name" value="HYDROLASE"/>
    <property type="match status" value="1"/>
</dbReference>
<dbReference type="SUPFAM" id="SSF52499">
    <property type="entry name" value="Isochorismatase-like hydrolases"/>
    <property type="match status" value="1"/>
</dbReference>
<comment type="caution">
    <text evidence="2">The sequence shown here is derived from an EMBL/GenBank/DDBJ whole genome shotgun (WGS) entry which is preliminary data.</text>
</comment>
<dbReference type="RefSeq" id="WP_404605396.1">
    <property type="nucleotide sequence ID" value="NZ_JBIYDN010000004.1"/>
</dbReference>
<feature type="domain" description="Isochorismatase-like" evidence="1">
    <location>
        <begin position="15"/>
        <end position="162"/>
    </location>
</feature>
<organism evidence="2 3">
    <name type="scientific">Caballeronia udeis</name>
    <dbReference type="NCBI Taxonomy" id="1232866"/>
    <lineage>
        <taxon>Bacteria</taxon>
        <taxon>Pseudomonadati</taxon>
        <taxon>Pseudomonadota</taxon>
        <taxon>Betaproteobacteria</taxon>
        <taxon>Burkholderiales</taxon>
        <taxon>Burkholderiaceae</taxon>
        <taxon>Caballeronia</taxon>
    </lineage>
</organism>
<accession>A0ABW8MGC5</accession>
<proteinExistence type="predicted"/>
<dbReference type="Gene3D" id="3.40.50.850">
    <property type="entry name" value="Isochorismatase-like"/>
    <property type="match status" value="1"/>
</dbReference>
<gene>
    <name evidence="2" type="ORF">ABH943_001521</name>
</gene>
<dbReference type="PANTHER" id="PTHR43559">
    <property type="entry name" value="HYDROLASE YCAC-RELATED"/>
    <property type="match status" value="1"/>
</dbReference>
<dbReference type="EMBL" id="JBIYDN010000004">
    <property type="protein sequence ID" value="MFK4441506.1"/>
    <property type="molecule type" value="Genomic_DNA"/>
</dbReference>